<dbReference type="SUPFAM" id="SSF50985">
    <property type="entry name" value="RCC1/BLIP-II"/>
    <property type="match status" value="1"/>
</dbReference>
<dbReference type="InterPro" id="IPR058923">
    <property type="entry name" value="RCC1-like_dom"/>
</dbReference>
<dbReference type="Gene3D" id="2.130.10.30">
    <property type="entry name" value="Regulator of chromosome condensation 1/beta-lactamase-inhibitor protein II"/>
    <property type="match status" value="1"/>
</dbReference>
<dbReference type="InterPro" id="IPR000408">
    <property type="entry name" value="Reg_chr_condens"/>
</dbReference>
<evidence type="ECO:0000256" key="1">
    <source>
        <dbReference type="ARBA" id="ARBA00022737"/>
    </source>
</evidence>
<dbReference type="InterPro" id="IPR051709">
    <property type="entry name" value="Ub-ligase/GTPase-reg"/>
</dbReference>
<feature type="domain" description="RCC1-like" evidence="2">
    <location>
        <begin position="72"/>
        <end position="323"/>
    </location>
</feature>
<organism evidence="3">
    <name type="scientific">Hyperionvirus sp</name>
    <dbReference type="NCBI Taxonomy" id="2487770"/>
    <lineage>
        <taxon>Viruses</taxon>
        <taxon>Varidnaviria</taxon>
        <taxon>Bamfordvirae</taxon>
        <taxon>Nucleocytoviricota</taxon>
        <taxon>Megaviricetes</taxon>
        <taxon>Imitervirales</taxon>
        <taxon>Mimiviridae</taxon>
        <taxon>Klosneuvirinae</taxon>
    </lineage>
</organism>
<dbReference type="InterPro" id="IPR009091">
    <property type="entry name" value="RCC1/BLIP-II"/>
</dbReference>
<evidence type="ECO:0000259" key="2">
    <source>
        <dbReference type="Pfam" id="PF25390"/>
    </source>
</evidence>
<dbReference type="PRINTS" id="PR00633">
    <property type="entry name" value="RCCNDNSATION"/>
</dbReference>
<sequence length="409" mass="45823">MDDLIFLQSLPLDLLYIVTNYDPAVLFIYPKKELIEFNWTRLLKFNFHKDYKDSSISSDQLMRIYIHNYWGINKIICGREEAFIINDNATVMNFDMGQRVFFEKMSFLSESRPCDIKDFEKNILQIAYGGAHIIVLLIDGTLLCRGSNYSGQLGLGHLRARDKFHKNDTLEGMGKDMSIRQIACGNNHTLILLTNGTLWGCGDNRNGQLGFESLEDIKSLTKIDDVKNIVQIACGFYHSFIKLDDGTIMGCGNNSSGQLGLGEVQVVRSFTKIEYVSKNISEIVCGNCTTFLLMDDGTSMSCGFGLSGTLGHGDNLNRDTFSPIKNLSNIVKMQAGYDHVICSLSNGTIMSCGSFYSNEFHPSNQNIFTEIKNLPGKVENIGTGPFAEYVIIRLTDGTLIRYGDFTFKN</sequence>
<protein>
    <submittedName>
        <fullName evidence="3">Chromosome condensation regulator</fullName>
    </submittedName>
</protein>
<proteinExistence type="predicted"/>
<accession>A0A3G5A5U3</accession>
<gene>
    <name evidence="3" type="ORF">Hyperionvirus1_209</name>
</gene>
<dbReference type="PROSITE" id="PS50012">
    <property type="entry name" value="RCC1_3"/>
    <property type="match status" value="3"/>
</dbReference>
<dbReference type="Pfam" id="PF25390">
    <property type="entry name" value="WD40_RLD"/>
    <property type="match status" value="1"/>
</dbReference>
<evidence type="ECO:0000313" key="3">
    <source>
        <dbReference type="EMBL" id="AYV82630.1"/>
    </source>
</evidence>
<reference evidence="3" key="1">
    <citation type="submission" date="2018-10" db="EMBL/GenBank/DDBJ databases">
        <title>Hidden diversity of soil giant viruses.</title>
        <authorList>
            <person name="Schulz F."/>
            <person name="Alteio L."/>
            <person name="Goudeau D."/>
            <person name="Ryan E.M."/>
            <person name="Malmstrom R.R."/>
            <person name="Blanchard J."/>
            <person name="Woyke T."/>
        </authorList>
    </citation>
    <scope>NUCLEOTIDE SEQUENCE</scope>
    <source>
        <strain evidence="3">HYV1</strain>
    </source>
</reference>
<keyword evidence="1" id="KW-0677">Repeat</keyword>
<dbReference type="PANTHER" id="PTHR45622">
    <property type="entry name" value="UBIQUITIN-PROTEIN LIGASE E3A-RELATED"/>
    <property type="match status" value="1"/>
</dbReference>
<name>A0A3G5A5U3_9VIRU</name>
<dbReference type="EMBL" id="MK072383">
    <property type="protein sequence ID" value="AYV82630.1"/>
    <property type="molecule type" value="Genomic_DNA"/>
</dbReference>
<dbReference type="PANTHER" id="PTHR45622:SF70">
    <property type="entry name" value="SECRETION-REGULATING GUANINE NUCLEOTIDE EXCHANGE FACTOR"/>
    <property type="match status" value="1"/>
</dbReference>